<evidence type="ECO:0000256" key="6">
    <source>
        <dbReference type="SAM" id="MobiDB-lite"/>
    </source>
</evidence>
<evidence type="ECO:0000256" key="5">
    <source>
        <dbReference type="SAM" id="Coils"/>
    </source>
</evidence>
<keyword evidence="3" id="KW-0862">Zinc</keyword>
<dbReference type="GO" id="GO:0008270">
    <property type="term" value="F:zinc ion binding"/>
    <property type="evidence" value="ECO:0007669"/>
    <property type="project" value="UniProtKB-KW"/>
</dbReference>
<dbReference type="CDD" id="cd16457">
    <property type="entry name" value="RING-H2_BRAP2"/>
    <property type="match status" value="1"/>
</dbReference>
<feature type="region of interest" description="Disordered" evidence="6">
    <location>
        <begin position="17"/>
        <end position="42"/>
    </location>
</feature>
<protein>
    <submittedName>
        <fullName evidence="9">RING finger protein ETP1</fullName>
    </submittedName>
</protein>
<evidence type="ECO:0000256" key="2">
    <source>
        <dbReference type="ARBA" id="ARBA00022771"/>
    </source>
</evidence>
<dbReference type="InterPro" id="IPR001841">
    <property type="entry name" value="Znf_RING"/>
</dbReference>
<dbReference type="EMBL" id="LCTW02000032">
    <property type="protein sequence ID" value="KXX81580.1"/>
    <property type="molecule type" value="Genomic_DNA"/>
</dbReference>
<keyword evidence="1" id="KW-0479">Metal-binding</keyword>
<dbReference type="OrthoDB" id="273556at2759"/>
<feature type="compositionally biased region" description="Polar residues" evidence="6">
    <location>
        <begin position="366"/>
        <end position="376"/>
    </location>
</feature>
<dbReference type="SMART" id="SM00290">
    <property type="entry name" value="ZnF_UBP"/>
    <property type="match status" value="1"/>
</dbReference>
<dbReference type="GO" id="GO:0061630">
    <property type="term" value="F:ubiquitin protein ligase activity"/>
    <property type="evidence" value="ECO:0007669"/>
    <property type="project" value="TreeGrafter"/>
</dbReference>
<dbReference type="STRING" id="100816.A0A175WEP6"/>
<keyword evidence="5" id="KW-0175">Coiled coil</keyword>
<evidence type="ECO:0000256" key="1">
    <source>
        <dbReference type="ARBA" id="ARBA00022723"/>
    </source>
</evidence>
<evidence type="ECO:0000313" key="10">
    <source>
        <dbReference type="Proteomes" id="UP000078237"/>
    </source>
</evidence>
<dbReference type="Pfam" id="PF02148">
    <property type="entry name" value="zf-UBP"/>
    <property type="match status" value="1"/>
</dbReference>
<feature type="region of interest" description="Disordered" evidence="6">
    <location>
        <begin position="351"/>
        <end position="379"/>
    </location>
</feature>
<name>A0A175WEP6_9PEZI</name>
<feature type="coiled-coil region" evidence="5">
    <location>
        <begin position="604"/>
        <end position="631"/>
    </location>
</feature>
<accession>A0A175WEP6</accession>
<dbReference type="PANTHER" id="PTHR24007">
    <property type="entry name" value="BRCA1-ASSOCIATED PROTEIN"/>
    <property type="match status" value="1"/>
</dbReference>
<organism evidence="9 10">
    <name type="scientific">Madurella mycetomatis</name>
    <dbReference type="NCBI Taxonomy" id="100816"/>
    <lineage>
        <taxon>Eukaryota</taxon>
        <taxon>Fungi</taxon>
        <taxon>Dikarya</taxon>
        <taxon>Ascomycota</taxon>
        <taxon>Pezizomycotina</taxon>
        <taxon>Sordariomycetes</taxon>
        <taxon>Sordariomycetidae</taxon>
        <taxon>Sordariales</taxon>
        <taxon>Sordariales incertae sedis</taxon>
        <taxon>Madurella</taxon>
    </lineage>
</organism>
<dbReference type="SUPFAM" id="SSF57850">
    <property type="entry name" value="RING/U-box"/>
    <property type="match status" value="2"/>
</dbReference>
<comment type="caution">
    <text evidence="9">The sequence shown here is derived from an EMBL/GenBank/DDBJ whole genome shotgun (WGS) entry which is preliminary data.</text>
</comment>
<dbReference type="SMART" id="SM00184">
    <property type="entry name" value="RING"/>
    <property type="match status" value="1"/>
</dbReference>
<dbReference type="AlphaFoldDB" id="A0A175WEP6"/>
<evidence type="ECO:0000313" key="9">
    <source>
        <dbReference type="EMBL" id="KXX81580.1"/>
    </source>
</evidence>
<proteinExistence type="predicted"/>
<dbReference type="PANTHER" id="PTHR24007:SF7">
    <property type="entry name" value="BRCA1-ASSOCIATED PROTEIN"/>
    <property type="match status" value="1"/>
</dbReference>
<evidence type="ECO:0000259" key="8">
    <source>
        <dbReference type="PROSITE" id="PS50271"/>
    </source>
</evidence>
<dbReference type="InterPro" id="IPR001607">
    <property type="entry name" value="Znf_UBP"/>
</dbReference>
<dbReference type="InterPro" id="IPR011422">
    <property type="entry name" value="BRAP2/ETP1_RRM"/>
</dbReference>
<feature type="coiled-coil region" evidence="5">
    <location>
        <begin position="675"/>
        <end position="709"/>
    </location>
</feature>
<dbReference type="InterPro" id="IPR047243">
    <property type="entry name" value="RING-H2_BRAP2"/>
</dbReference>
<feature type="domain" description="UBP-type" evidence="8">
    <location>
        <begin position="427"/>
        <end position="538"/>
    </location>
</feature>
<feature type="region of interest" description="Disordered" evidence="6">
    <location>
        <begin position="722"/>
        <end position="752"/>
    </location>
</feature>
<keyword evidence="2 4" id="KW-0863">Zinc-finger</keyword>
<sequence>MPSNYYHLKFELYATPDPTASGENEIDRARDSGDQNNGNSIWVPTPGATVFDDLPSHPRNLRRQPTTATTALRSWPEAFGRSYDGAAGIRTATEAAAAAAANYYPTKIIDCGAQRGKAHDGHCGGGGNIARLSERQFRTRARRASSPPPKVSDGIGPETAVRDWRFGRIRIESFDLVEPEKGELEEPELSRGVSKMGIKEDATPAVSLGPSLGGVGQATRARYLPLETKNTEAGWGIVHLYREGDEADALRGLPDLREGENDGGREIVAGLTGYMSPSDFLGFIGERWRGDVSHYRMIMTSRMSRYMVLMKFRDRKRAMEWRKEFDGKPFDSVETEICHVTFIKSITVETPGRSSGQRKASESSNDRFSPTSSVVSSLKPFPPPTPNLIELPTCAVCLERMDDTTGLMTILCQHVFHCTCLQTWKGSGCPVCRATNPKPNTDTYNPENPYSQPFGSGVANICNNCNCTDDLWICLICGNVGCGRYNGGHAKEHWKMTAHSFSLELQTQHVWDYAGDMWVHRLIRDKGDGKVVELPRNTSNDRQAGDGDGRDGAGQEDVVPRAKFDRIGMEYTHLLTSQLESQRIYFEEMVNKAADKAAKATAAAESASARASEALEQLTALREEHRVLKEETVPSLERDLAREKNRAAKSAELARNIGKALQEEREVTAGLMKRIEHLNGEAASVSNTIEQLKAENEDLKEMNRDLTMFISGQEKLKEMEKEGMIEQGELEDGSVGVAEGGPKRKGKGKAKK</sequence>
<dbReference type="Pfam" id="PF13639">
    <property type="entry name" value="zf-RING_2"/>
    <property type="match status" value="1"/>
</dbReference>
<dbReference type="PROSITE" id="PS50089">
    <property type="entry name" value="ZF_RING_2"/>
    <property type="match status" value="1"/>
</dbReference>
<keyword evidence="10" id="KW-1185">Reference proteome</keyword>
<dbReference type="GO" id="GO:0005737">
    <property type="term" value="C:cytoplasm"/>
    <property type="evidence" value="ECO:0007669"/>
    <property type="project" value="TreeGrafter"/>
</dbReference>
<dbReference type="InterPro" id="IPR013083">
    <property type="entry name" value="Znf_RING/FYVE/PHD"/>
</dbReference>
<reference evidence="9 10" key="1">
    <citation type="journal article" date="2016" name="Genome Announc.">
        <title>Genome Sequence of Madurella mycetomatis mm55, Isolated from a Human Mycetoma Case in Sudan.</title>
        <authorList>
            <person name="Smit S."/>
            <person name="Derks M.F."/>
            <person name="Bervoets S."/>
            <person name="Fahal A."/>
            <person name="van Leeuwen W."/>
            <person name="van Belkum A."/>
            <person name="van de Sande W.W."/>
        </authorList>
    </citation>
    <scope>NUCLEOTIDE SEQUENCE [LARGE SCALE GENOMIC DNA]</scope>
    <source>
        <strain evidence="10">mm55</strain>
    </source>
</reference>
<evidence type="ECO:0000259" key="7">
    <source>
        <dbReference type="PROSITE" id="PS50089"/>
    </source>
</evidence>
<evidence type="ECO:0000256" key="4">
    <source>
        <dbReference type="PROSITE-ProRule" id="PRU00502"/>
    </source>
</evidence>
<dbReference type="Gene3D" id="3.30.40.10">
    <property type="entry name" value="Zinc/RING finger domain, C3HC4 (zinc finger)"/>
    <property type="match status" value="2"/>
</dbReference>
<feature type="compositionally biased region" description="Basic residues" evidence="6">
    <location>
        <begin position="743"/>
        <end position="752"/>
    </location>
</feature>
<dbReference type="GO" id="GO:0007265">
    <property type="term" value="P:Ras protein signal transduction"/>
    <property type="evidence" value="ECO:0007669"/>
    <property type="project" value="TreeGrafter"/>
</dbReference>
<dbReference type="GO" id="GO:0016567">
    <property type="term" value="P:protein ubiquitination"/>
    <property type="evidence" value="ECO:0007669"/>
    <property type="project" value="TreeGrafter"/>
</dbReference>
<evidence type="ECO:0000256" key="3">
    <source>
        <dbReference type="ARBA" id="ARBA00022833"/>
    </source>
</evidence>
<feature type="compositionally biased region" description="Basic and acidic residues" evidence="6">
    <location>
        <begin position="543"/>
        <end position="557"/>
    </location>
</feature>
<dbReference type="Proteomes" id="UP000078237">
    <property type="component" value="Unassembled WGS sequence"/>
</dbReference>
<dbReference type="VEuPathDB" id="FungiDB:MMYC01_202732"/>
<feature type="domain" description="RING-type" evidence="7">
    <location>
        <begin position="394"/>
        <end position="433"/>
    </location>
</feature>
<dbReference type="Pfam" id="PF07576">
    <property type="entry name" value="BRAP2"/>
    <property type="match status" value="1"/>
</dbReference>
<feature type="region of interest" description="Disordered" evidence="6">
    <location>
        <begin position="531"/>
        <end position="557"/>
    </location>
</feature>
<dbReference type="PROSITE" id="PS50271">
    <property type="entry name" value="ZF_UBP"/>
    <property type="match status" value="1"/>
</dbReference>
<gene>
    <name evidence="9" type="ORF">MMYC01_202732</name>
</gene>